<keyword evidence="4" id="KW-1185">Reference proteome</keyword>
<dbReference type="InterPro" id="IPR020568">
    <property type="entry name" value="Ribosomal_Su5_D2-typ_SF"/>
</dbReference>
<dbReference type="NCBIfam" id="TIGR00257">
    <property type="entry name" value="IMPACT_YIGZ"/>
    <property type="match status" value="1"/>
</dbReference>
<accession>A0ABY8CBR2</accession>
<protein>
    <submittedName>
        <fullName evidence="3">YigZ family protein</fullName>
    </submittedName>
</protein>
<organism evidence="3 4">
    <name type="scientific">Thiomicrorhabdus lithotrophica</name>
    <dbReference type="NCBI Taxonomy" id="2949997"/>
    <lineage>
        <taxon>Bacteria</taxon>
        <taxon>Pseudomonadati</taxon>
        <taxon>Pseudomonadota</taxon>
        <taxon>Gammaproteobacteria</taxon>
        <taxon>Thiotrichales</taxon>
        <taxon>Piscirickettsiaceae</taxon>
        <taxon>Thiomicrorhabdus</taxon>
    </lineage>
</organism>
<dbReference type="Proteomes" id="UP001222275">
    <property type="component" value="Chromosome"/>
</dbReference>
<sequence>MSYKEPVNQSCTEIEIKKSRFISYSQKVQSRKEAVEFIDKLREEYPDARHICWGYLIGDPKNSTNSGCNDDGEPSGTAGKPILAQINYSNIGNVVVAVVRYFGGIRLGAGGLVRAYRESAQSALLALETEEFIPQEEVIIELPFNEEGDIRRLISNLDGVLITSKYDSMVKINALLPSSKVTELEVSLGNMTAKIKQH</sequence>
<dbReference type="Gene3D" id="3.30.230.30">
    <property type="entry name" value="Impact, N-terminal domain"/>
    <property type="match status" value="1"/>
</dbReference>
<comment type="similarity">
    <text evidence="1">Belongs to the IMPACT family.</text>
</comment>
<evidence type="ECO:0000313" key="4">
    <source>
        <dbReference type="Proteomes" id="UP001222275"/>
    </source>
</evidence>
<dbReference type="RefSeq" id="WP_275594899.1">
    <property type="nucleotide sequence ID" value="NZ_CP102381.1"/>
</dbReference>
<dbReference type="PANTHER" id="PTHR16301:SF20">
    <property type="entry name" value="IMPACT FAMILY MEMBER YIGZ"/>
    <property type="match status" value="1"/>
</dbReference>
<evidence type="ECO:0000259" key="2">
    <source>
        <dbReference type="Pfam" id="PF01205"/>
    </source>
</evidence>
<dbReference type="EMBL" id="CP102381">
    <property type="protein sequence ID" value="WEJ62642.1"/>
    <property type="molecule type" value="Genomic_DNA"/>
</dbReference>
<dbReference type="InterPro" id="IPR023582">
    <property type="entry name" value="Impact"/>
</dbReference>
<dbReference type="InterPro" id="IPR035647">
    <property type="entry name" value="EFG_III/V"/>
</dbReference>
<dbReference type="Pfam" id="PF01205">
    <property type="entry name" value="Impact_N"/>
    <property type="match status" value="1"/>
</dbReference>
<evidence type="ECO:0000256" key="1">
    <source>
        <dbReference type="ARBA" id="ARBA00007665"/>
    </source>
</evidence>
<dbReference type="PANTHER" id="PTHR16301">
    <property type="entry name" value="IMPACT-RELATED"/>
    <property type="match status" value="1"/>
</dbReference>
<name>A0ABY8CBR2_9GAMM</name>
<dbReference type="InterPro" id="IPR036956">
    <property type="entry name" value="Impact_N_sf"/>
</dbReference>
<dbReference type="SUPFAM" id="SSF54211">
    <property type="entry name" value="Ribosomal protein S5 domain 2-like"/>
    <property type="match status" value="1"/>
</dbReference>
<dbReference type="InterPro" id="IPR015796">
    <property type="entry name" value="Impact_YigZ-like"/>
</dbReference>
<dbReference type="InterPro" id="IPR001498">
    <property type="entry name" value="Impact_N"/>
</dbReference>
<feature type="domain" description="Impact N-terminal" evidence="2">
    <location>
        <begin position="17"/>
        <end position="124"/>
    </location>
</feature>
<dbReference type="Gene3D" id="3.30.70.240">
    <property type="match status" value="1"/>
</dbReference>
<gene>
    <name evidence="3" type="ORF">NR989_11635</name>
</gene>
<evidence type="ECO:0000313" key="3">
    <source>
        <dbReference type="EMBL" id="WEJ62642.1"/>
    </source>
</evidence>
<reference evidence="3 4" key="1">
    <citation type="submission" date="2022-06" db="EMBL/GenBank/DDBJ databases">
        <title>Thiomicrohabdus sp. nov, an obligately chemolithoautotrophic, sulfur-oxidizing bacterium isolated from beach of Guanyin Mountain. Amoy.</title>
        <authorList>
            <person name="Zhu H."/>
        </authorList>
    </citation>
    <scope>NUCLEOTIDE SEQUENCE [LARGE SCALE GENOMIC DNA]</scope>
    <source>
        <strain evidence="3 4">XGS-01</strain>
    </source>
</reference>
<proteinExistence type="inferred from homology"/>
<dbReference type="SUPFAM" id="SSF54980">
    <property type="entry name" value="EF-G C-terminal domain-like"/>
    <property type="match status" value="1"/>
</dbReference>